<protein>
    <recommendedName>
        <fullName evidence="3">Imelysin-like domain-containing protein</fullName>
    </recommendedName>
</protein>
<dbReference type="EMBL" id="JOKH01000001">
    <property type="protein sequence ID" value="KEQ19127.1"/>
    <property type="molecule type" value="Genomic_DNA"/>
</dbReference>
<gene>
    <name evidence="4" type="ORF">GZ78_03730</name>
</gene>
<dbReference type="RefSeq" id="WP_161787296.1">
    <property type="nucleotide sequence ID" value="NZ_JOKH01000001.1"/>
</dbReference>
<dbReference type="STRING" id="1137799.GZ78_03730"/>
<dbReference type="eggNOG" id="COG3489">
    <property type="taxonomic scope" value="Bacteria"/>
</dbReference>
<dbReference type="Proteomes" id="UP000028073">
    <property type="component" value="Unassembled WGS sequence"/>
</dbReference>
<keyword evidence="5" id="KW-1185">Reference proteome</keyword>
<evidence type="ECO:0000313" key="5">
    <source>
        <dbReference type="Proteomes" id="UP000028073"/>
    </source>
</evidence>
<dbReference type="InterPro" id="IPR038352">
    <property type="entry name" value="Imelysin_sf"/>
</dbReference>
<accession>A0A081NL04</accession>
<dbReference type="Gene3D" id="1.20.1420.20">
    <property type="entry name" value="M75 peptidase, HXXE motif"/>
    <property type="match status" value="1"/>
</dbReference>
<organism evidence="4 5">
    <name type="scientific">Endozoicomonas numazuensis</name>
    <dbReference type="NCBI Taxonomy" id="1137799"/>
    <lineage>
        <taxon>Bacteria</taxon>
        <taxon>Pseudomonadati</taxon>
        <taxon>Pseudomonadota</taxon>
        <taxon>Gammaproteobacteria</taxon>
        <taxon>Oceanospirillales</taxon>
        <taxon>Endozoicomonadaceae</taxon>
        <taxon>Endozoicomonas</taxon>
    </lineage>
</organism>
<feature type="domain" description="Imelysin-like" evidence="3">
    <location>
        <begin position="33"/>
        <end position="296"/>
    </location>
</feature>
<dbReference type="InterPro" id="IPR018976">
    <property type="entry name" value="Imelysin-like"/>
</dbReference>
<reference evidence="4 5" key="1">
    <citation type="submission" date="2014-06" db="EMBL/GenBank/DDBJ databases">
        <title>Whole Genome Sequences of Three Symbiotic Endozoicomonas Bacteria.</title>
        <authorList>
            <person name="Neave M.J."/>
            <person name="Apprill A."/>
            <person name="Voolstra C.R."/>
        </authorList>
    </citation>
    <scope>NUCLEOTIDE SEQUENCE [LARGE SCALE GENOMIC DNA]</scope>
    <source>
        <strain evidence="4 5">DSM 25634</strain>
    </source>
</reference>
<comment type="subcellular location">
    <subcellularLocation>
        <location evidence="1">Cell envelope</location>
    </subcellularLocation>
</comment>
<dbReference type="OrthoDB" id="5729110at2"/>
<evidence type="ECO:0000313" key="4">
    <source>
        <dbReference type="EMBL" id="KEQ19127.1"/>
    </source>
</evidence>
<dbReference type="AlphaFoldDB" id="A0A081NL04"/>
<keyword evidence="2" id="KW-0732">Signal</keyword>
<dbReference type="Pfam" id="PF09375">
    <property type="entry name" value="Peptidase_M75"/>
    <property type="match status" value="1"/>
</dbReference>
<evidence type="ECO:0000259" key="3">
    <source>
        <dbReference type="Pfam" id="PF09375"/>
    </source>
</evidence>
<evidence type="ECO:0000256" key="2">
    <source>
        <dbReference type="ARBA" id="ARBA00022729"/>
    </source>
</evidence>
<dbReference type="InterPro" id="IPR034984">
    <property type="entry name" value="Imelysin-like_IPPA"/>
</dbReference>
<dbReference type="CDD" id="cd14659">
    <property type="entry name" value="Imelysin-like_IPPA"/>
    <property type="match status" value="1"/>
</dbReference>
<evidence type="ECO:0000256" key="1">
    <source>
        <dbReference type="ARBA" id="ARBA00004196"/>
    </source>
</evidence>
<comment type="caution">
    <text evidence="4">The sequence shown here is derived from an EMBL/GenBank/DDBJ whole genome shotgun (WGS) entry which is preliminary data.</text>
</comment>
<proteinExistence type="predicted"/>
<name>A0A081NL04_9GAMM</name>
<dbReference type="GO" id="GO:0030313">
    <property type="term" value="C:cell envelope"/>
    <property type="evidence" value="ECO:0007669"/>
    <property type="project" value="UniProtKB-SubCell"/>
</dbReference>
<sequence>MCAVSLSLLLTGCSQDKGEKVASKTRYLNDVIIADLSAMQQRAVQLSQQADRFCSSPVEKNFLTLRDSWSESMSAWQSVEAVSQIYLEENMESWRFQFWPDKKNLIGRKIEALLKKPVGSDLTEESVIVQGLSALEYLLFDPSSGQRILLGEANRCRFLKSVSNTLVLNAAEMVGKWQGHGVLYNEYTSSDPEKQVTVSVLVLNSLDVLSSRLIREIRLPLGKKKVNHYLAESWRSGQSLSNLRHSLSAGLKMTSFVLDGHLSEQDRLIWQQLSEDLSRINREVEQLPASINGLVESHGRGRLIVLNDNLSGLRMNIQKASSALNIPLGFNTNDGD</sequence>